<dbReference type="STRING" id="522306.CAP2UW1_0616"/>
<protein>
    <submittedName>
        <fullName evidence="2">Anti-sigma-factor antagonist</fullName>
    </submittedName>
</protein>
<organism evidence="2">
    <name type="scientific">Accumulibacter regalis</name>
    <dbReference type="NCBI Taxonomy" id="522306"/>
    <lineage>
        <taxon>Bacteria</taxon>
        <taxon>Pseudomonadati</taxon>
        <taxon>Pseudomonadota</taxon>
        <taxon>Betaproteobacteria</taxon>
        <taxon>Candidatus Accumulibacter</taxon>
    </lineage>
</organism>
<name>C7RLR9_ACCRE</name>
<dbReference type="CDD" id="cd07043">
    <property type="entry name" value="STAS_anti-anti-sigma_factors"/>
    <property type="match status" value="1"/>
</dbReference>
<dbReference type="InterPro" id="IPR002645">
    <property type="entry name" value="STAS_dom"/>
</dbReference>
<dbReference type="InterPro" id="IPR058548">
    <property type="entry name" value="MlaB-like_STAS"/>
</dbReference>
<dbReference type="EMBL" id="CP001715">
    <property type="protein sequence ID" value="ACV33963.1"/>
    <property type="molecule type" value="Genomic_DNA"/>
</dbReference>
<reference evidence="2" key="2">
    <citation type="submission" date="2009-09" db="EMBL/GenBank/DDBJ databases">
        <title>Complete sequence of chromosome of Candidatus Accumulibacter phosphatis clade IIA str. UW-1.</title>
        <authorList>
            <consortium name="US DOE Joint Genome Institute"/>
            <person name="Martin H.G."/>
            <person name="Ivanova N."/>
            <person name="Kunin V."/>
            <person name="Warnecke F."/>
            <person name="Barry K."/>
            <person name="He S."/>
            <person name="Salamov A."/>
            <person name="Szeto E."/>
            <person name="Dalin E."/>
            <person name="Pangilinan J.L."/>
            <person name="Lapidus A."/>
            <person name="Lowry S."/>
            <person name="Kyrpides N.C."/>
            <person name="McMahon K.D."/>
            <person name="Hugenholtz P."/>
        </authorList>
    </citation>
    <scope>NUCLEOTIDE SEQUENCE [LARGE SCALE GENOMIC DNA]</scope>
    <source>
        <strain evidence="2">UW-1</strain>
    </source>
</reference>
<proteinExistence type="predicted"/>
<reference evidence="2" key="1">
    <citation type="submission" date="2009-08" db="EMBL/GenBank/DDBJ databases">
        <authorList>
            <consortium name="US DOE Joint Genome Institute"/>
            <person name="Lucas S."/>
            <person name="Copeland A."/>
            <person name="Lapidus A."/>
            <person name="Glavina del Rio T."/>
            <person name="Dalin E."/>
            <person name="Tice H."/>
            <person name="Bruce D."/>
            <person name="Barry K."/>
            <person name="Pitluck S."/>
            <person name="Lowry S."/>
            <person name="Larimer F."/>
            <person name="Land M."/>
            <person name="Hauser L."/>
            <person name="Kyrpides N."/>
            <person name="Ivanova N."/>
            <person name="McMahon K.D."/>
            <person name="Hugenholtz P."/>
        </authorList>
    </citation>
    <scope>NUCLEOTIDE SEQUENCE</scope>
    <source>
        <strain evidence="2">UW-1</strain>
    </source>
</reference>
<accession>C7RLR9</accession>
<dbReference type="HOGENOM" id="CLU_115403_13_3_4"/>
<sequence length="99" mass="10220">MIERLDGTLRVTAPMIIANARALLEAGRRSLTSSSPPAGTAMLLDLAAVNDVDSSALSVVLAWLRTAGARGLTLRLANPPANLISLAALYGVSELLPLA</sequence>
<feature type="domain" description="STAS" evidence="1">
    <location>
        <begin position="9"/>
        <end position="99"/>
    </location>
</feature>
<dbReference type="InterPro" id="IPR036513">
    <property type="entry name" value="STAS_dom_sf"/>
</dbReference>
<evidence type="ECO:0000313" key="2">
    <source>
        <dbReference type="EMBL" id="ACV33963.1"/>
    </source>
</evidence>
<dbReference type="KEGG" id="app:CAP2UW1_0616"/>
<dbReference type="Pfam" id="PF13466">
    <property type="entry name" value="STAS_2"/>
    <property type="match status" value="1"/>
</dbReference>
<dbReference type="eggNOG" id="COG3113">
    <property type="taxonomic scope" value="Bacteria"/>
</dbReference>
<dbReference type="PROSITE" id="PS50801">
    <property type="entry name" value="STAS"/>
    <property type="match status" value="1"/>
</dbReference>
<evidence type="ECO:0000259" key="1">
    <source>
        <dbReference type="PROSITE" id="PS50801"/>
    </source>
</evidence>
<dbReference type="AlphaFoldDB" id="C7RLR9"/>
<dbReference type="SUPFAM" id="SSF52091">
    <property type="entry name" value="SpoIIaa-like"/>
    <property type="match status" value="1"/>
</dbReference>
<gene>
    <name evidence="2" type="ordered locus">CAP2UW1_0616</name>
</gene>
<dbReference type="Gene3D" id="3.30.750.24">
    <property type="entry name" value="STAS domain"/>
    <property type="match status" value="1"/>
</dbReference>
<dbReference type="OrthoDB" id="8563468at2"/>